<dbReference type="Gramene" id="OMERI12G11030.1">
    <property type="protein sequence ID" value="OMERI12G11030.1"/>
    <property type="gene ID" value="OMERI12G11030"/>
</dbReference>
<organism evidence="2">
    <name type="scientific">Oryza meridionalis</name>
    <dbReference type="NCBI Taxonomy" id="40149"/>
    <lineage>
        <taxon>Eukaryota</taxon>
        <taxon>Viridiplantae</taxon>
        <taxon>Streptophyta</taxon>
        <taxon>Embryophyta</taxon>
        <taxon>Tracheophyta</taxon>
        <taxon>Spermatophyta</taxon>
        <taxon>Magnoliopsida</taxon>
        <taxon>Liliopsida</taxon>
        <taxon>Poales</taxon>
        <taxon>Poaceae</taxon>
        <taxon>BOP clade</taxon>
        <taxon>Oryzoideae</taxon>
        <taxon>Oryzeae</taxon>
        <taxon>Oryzinae</taxon>
        <taxon>Oryza</taxon>
    </lineage>
</organism>
<name>A0A0E0FD39_9ORYZ</name>
<reference evidence="2" key="1">
    <citation type="submission" date="2015-04" db="UniProtKB">
        <authorList>
            <consortium name="EnsemblPlants"/>
        </authorList>
    </citation>
    <scope>IDENTIFICATION</scope>
</reference>
<sequence length="177" mass="18902">MNTQTRRQGWRAARPGGDGNGDGMVLSSGRHLLSGLGFPSLLPFPSSHAPCRRGRPSGRALAPTPTLTTCSSSAPAWAWAWAWVASASAAPCPCPAPAVAWPGHRRVLGCRKGEERRGGGEGSWFLARSLQSVGTLHVGFSSQLHVHQLELEKTNLLLPGTLYPLQECLMLLTSFHS</sequence>
<proteinExistence type="predicted"/>
<reference evidence="2" key="2">
    <citation type="submission" date="2018-05" db="EMBL/GenBank/DDBJ databases">
        <title>OmerRS3 (Oryza meridionalis Reference Sequence Version 3).</title>
        <authorList>
            <person name="Zhang J."/>
            <person name="Kudrna D."/>
            <person name="Lee S."/>
            <person name="Talag J."/>
            <person name="Welchert J."/>
            <person name="Wing R.A."/>
        </authorList>
    </citation>
    <scope>NUCLEOTIDE SEQUENCE [LARGE SCALE GENOMIC DNA]</scope>
    <source>
        <strain evidence="2">cv. OR44</strain>
    </source>
</reference>
<evidence type="ECO:0000313" key="3">
    <source>
        <dbReference type="Proteomes" id="UP000008021"/>
    </source>
</evidence>
<feature type="region of interest" description="Disordered" evidence="1">
    <location>
        <begin position="1"/>
        <end position="23"/>
    </location>
</feature>
<evidence type="ECO:0000256" key="1">
    <source>
        <dbReference type="SAM" id="MobiDB-lite"/>
    </source>
</evidence>
<dbReference type="HOGENOM" id="CLU_1565342_0_0_1"/>
<protein>
    <submittedName>
        <fullName evidence="2">Uncharacterized protein</fullName>
    </submittedName>
</protein>
<keyword evidence="3" id="KW-1185">Reference proteome</keyword>
<dbReference type="EnsemblPlants" id="OMERI12G11030.1">
    <property type="protein sequence ID" value="OMERI12G11030.1"/>
    <property type="gene ID" value="OMERI12G11030"/>
</dbReference>
<accession>A0A0E0FD39</accession>
<evidence type="ECO:0000313" key="2">
    <source>
        <dbReference type="EnsemblPlants" id="OMERI12G11030.1"/>
    </source>
</evidence>
<dbReference type="Proteomes" id="UP000008021">
    <property type="component" value="Chromosome 12"/>
</dbReference>
<dbReference type="AlphaFoldDB" id="A0A0E0FD39"/>